<dbReference type="Pfam" id="PF13116">
    <property type="entry name" value="YhdP"/>
    <property type="match status" value="1"/>
</dbReference>
<dbReference type="RefSeq" id="WP_133326781.1">
    <property type="nucleotide sequence ID" value="NZ_SMYL01000002.1"/>
</dbReference>
<organism evidence="3 4">
    <name type="scientific">Sapientia aquatica</name>
    <dbReference type="NCBI Taxonomy" id="1549640"/>
    <lineage>
        <taxon>Bacteria</taxon>
        <taxon>Pseudomonadati</taxon>
        <taxon>Pseudomonadota</taxon>
        <taxon>Betaproteobacteria</taxon>
        <taxon>Burkholderiales</taxon>
        <taxon>Oxalobacteraceae</taxon>
        <taxon>Sapientia</taxon>
    </lineage>
</organism>
<dbReference type="OrthoDB" id="8521382at2"/>
<evidence type="ECO:0000313" key="4">
    <source>
        <dbReference type="Proteomes" id="UP000294829"/>
    </source>
</evidence>
<dbReference type="Proteomes" id="UP000294829">
    <property type="component" value="Unassembled WGS sequence"/>
</dbReference>
<gene>
    <name evidence="3" type="ORF">E2I14_06960</name>
</gene>
<keyword evidence="1" id="KW-1133">Transmembrane helix</keyword>
<dbReference type="InterPro" id="IPR025263">
    <property type="entry name" value="YhdP_central"/>
</dbReference>
<dbReference type="NCBIfam" id="TIGR02099">
    <property type="entry name" value="YhdP family protein"/>
    <property type="match status" value="1"/>
</dbReference>
<reference evidence="3 4" key="1">
    <citation type="submission" date="2019-03" db="EMBL/GenBank/DDBJ databases">
        <title>Sapientia aquatica gen. nov., sp. nov., isolated from a crater lake.</title>
        <authorList>
            <person name="Felfoldi T."/>
            <person name="Szabo A."/>
            <person name="Toth E."/>
            <person name="Schumann P."/>
            <person name="Keki Z."/>
            <person name="Marialigeti K."/>
            <person name="Mathe I."/>
        </authorList>
    </citation>
    <scope>NUCLEOTIDE SEQUENCE [LARGE SCALE GENOMIC DNA]</scope>
    <source>
        <strain evidence="3 4">SA-152</strain>
    </source>
</reference>
<dbReference type="PANTHER" id="PTHR38690:SF1">
    <property type="entry name" value="PROTEASE"/>
    <property type="match status" value="1"/>
</dbReference>
<keyword evidence="4" id="KW-1185">Reference proteome</keyword>
<dbReference type="PANTHER" id="PTHR38690">
    <property type="entry name" value="PROTEASE-RELATED"/>
    <property type="match status" value="1"/>
</dbReference>
<protein>
    <submittedName>
        <fullName evidence="3">TIGR02099 family protein</fullName>
    </submittedName>
</protein>
<feature type="domain" description="YhdP central" evidence="2">
    <location>
        <begin position="39"/>
        <end position="1394"/>
    </location>
</feature>
<sequence>MTSDPRSTQGAPHTIANRWHVLLRLYAKLNHLSHHILGACLKLLVGLYLLFCLVFLVLRYALLPNIGSYKTDIEQMLGKSIGRTVSIAQISASWQGLRPSFELDHVTILDEQGKNALVLPNVHATVSWLSAAVLDVRLYHLDINQPELELKRSPDGKLFVAGWWLDPTKKGDARGLNWILSQREIVINQGKLHWTDEQRNAPVLDLSNVNFVMRNRWQHHQFSLTATPPANLAGPLDIRADFTHHAFSQNISDYLQWKGQLFADVSKTDLAAWKSYLDYPFAIEQGMGAVRAWLTFDRAKLVDFTADLKLTDVKAALQTDIEALDLVSVSGRISAQEIINPASKSQLGLSSILGANDSVSERLRDTGHQIALTNFTFETRQGLRLPPTTVSEKYTPADKYGEQQLQFSAQFLDLNVLANLAERFPLPKEYSTLLQSVEPTGQLSDFSVKLQGKLPELSHYQVTGSFANLAMKPQAAKPAQKNSVAFPAIPGFTNLTGKIDANEQKGVIAIDSSNLYLQLPDYFSEPEMQFDRFGMQANWTFKKDNQLLLNLANLDFSQKEMQAHFSGSHLIPINPDKTRPLGVLDLKGTITHFDVKTINQFLPVDMQADLHTWLTHGLEDGTIDDVNVRIRGDLADFPFVKKGLLDQNIFNVSGKIVNGKINYLPGVFGKDGVSPYWPVLSKLQGKIVFDRESMEINADSGETQNVPVSKVHARIPDLLSTNPKLIIDGNANGVAQDLLHYMAMSPVLEWTGNFTQDTKVSGNAKLKLHLDLPLAHIVDAKVSGEVQLLNNDVMLIKNLPLLSQVSGRIDFNERGLSLNGVKGGFLGGPINVVGGTQKDGVIRIKADGQLTADGVRNAFPYNELRHLLNRIDGAAIYSTVIQVKNTQTEVWADSSLQGMSLRLPAPVNKTAQDVMPLHFELVNAPLPAGSAIAEQDEIKLSLGAVNARYVRQREAQNSSWKVINGGIGVNTPAPIPDSGLAAHLELAKLDVDELQGLMPDKVASVSNSVGPNNGKQLSELDLSSYLEPNFFAANATELLVMGKKLNHVVFGASRHQRTWQANIDSKQISGYITWDNAERGFGHVTARLASLIIPETTATDVVDLLQSKNVHTDIPGLDVTADNLELLGKKLGRLELVAKNVNDVKAANGNEWQIEKLSLINPDAELSAQGSWSNKFRPIQNGLLSLSQMESQTSLKYQLALNNAGKLLDRFGYQNIILGGKGKLNGEISWAGAPYALDIPSLAGKFQLDLQAGQFLKVEPGAAKLLAVLNLQALPRRLMLDFRDVFSEGFAFDGITGDAQIEKGVVTTDNLKMRSVSAAVLLSGTADIAHETQDLRVVVVPEVNAGAASVVYALAVNPVIGIGTFLAQLFLRDPLMKAFTFEYQVNGSWKEPNVVKVKN</sequence>
<comment type="caution">
    <text evidence="3">The sequence shown here is derived from an EMBL/GenBank/DDBJ whole genome shotgun (WGS) entry which is preliminary data.</text>
</comment>
<dbReference type="EMBL" id="SMYL01000002">
    <property type="protein sequence ID" value="TDK67485.1"/>
    <property type="molecule type" value="Genomic_DNA"/>
</dbReference>
<proteinExistence type="predicted"/>
<keyword evidence="1" id="KW-0812">Transmembrane</keyword>
<evidence type="ECO:0000256" key="1">
    <source>
        <dbReference type="SAM" id="Phobius"/>
    </source>
</evidence>
<feature type="transmembrane region" description="Helical" evidence="1">
    <location>
        <begin position="36"/>
        <end position="62"/>
    </location>
</feature>
<accession>A0A4R5W4Z0</accession>
<keyword evidence="1" id="KW-0472">Membrane</keyword>
<evidence type="ECO:0000313" key="3">
    <source>
        <dbReference type="EMBL" id="TDK67485.1"/>
    </source>
</evidence>
<dbReference type="InterPro" id="IPR011836">
    <property type="entry name" value="YhdP"/>
</dbReference>
<name>A0A4R5W4Z0_9BURK</name>
<evidence type="ECO:0000259" key="2">
    <source>
        <dbReference type="Pfam" id="PF13116"/>
    </source>
</evidence>